<dbReference type="Proteomes" id="UP001596978">
    <property type="component" value="Unassembled WGS sequence"/>
</dbReference>
<keyword evidence="1 2" id="KW-0378">Hydrolase</keyword>
<feature type="domain" description="Nudix hydrolase" evidence="3">
    <location>
        <begin position="67"/>
        <end position="196"/>
    </location>
</feature>
<name>A0ABW3D0G8_9FLAO</name>
<dbReference type="Pfam" id="PF00293">
    <property type="entry name" value="NUDIX"/>
    <property type="match status" value="1"/>
</dbReference>
<dbReference type="InterPro" id="IPR020084">
    <property type="entry name" value="NUDIX_hydrolase_CS"/>
</dbReference>
<evidence type="ECO:0000313" key="5">
    <source>
        <dbReference type="Proteomes" id="UP001596978"/>
    </source>
</evidence>
<evidence type="ECO:0000256" key="1">
    <source>
        <dbReference type="ARBA" id="ARBA00022801"/>
    </source>
</evidence>
<dbReference type="EMBL" id="JBHTJH010000010">
    <property type="protein sequence ID" value="MFD0862609.1"/>
    <property type="molecule type" value="Genomic_DNA"/>
</dbReference>
<dbReference type="Gene3D" id="3.90.79.10">
    <property type="entry name" value="Nucleoside Triphosphate Pyrophosphohydrolase"/>
    <property type="match status" value="1"/>
</dbReference>
<proteinExistence type="inferred from homology"/>
<comment type="caution">
    <text evidence="4">The sequence shown here is derived from an EMBL/GenBank/DDBJ whole genome shotgun (WGS) entry which is preliminary data.</text>
</comment>
<dbReference type="RefSeq" id="WP_386407897.1">
    <property type="nucleotide sequence ID" value="NZ_JBHTJH010000010.1"/>
</dbReference>
<dbReference type="GO" id="GO:0016787">
    <property type="term" value="F:hydrolase activity"/>
    <property type="evidence" value="ECO:0007669"/>
    <property type="project" value="UniProtKB-KW"/>
</dbReference>
<gene>
    <name evidence="4" type="ORF">ACFQ1M_10380</name>
</gene>
<evidence type="ECO:0000256" key="2">
    <source>
        <dbReference type="RuleBase" id="RU003476"/>
    </source>
</evidence>
<reference evidence="5" key="1">
    <citation type="journal article" date="2019" name="Int. J. Syst. Evol. Microbiol.">
        <title>The Global Catalogue of Microorganisms (GCM) 10K type strain sequencing project: providing services to taxonomists for standard genome sequencing and annotation.</title>
        <authorList>
            <consortium name="The Broad Institute Genomics Platform"/>
            <consortium name="The Broad Institute Genome Sequencing Center for Infectious Disease"/>
            <person name="Wu L."/>
            <person name="Ma J."/>
        </authorList>
    </citation>
    <scope>NUCLEOTIDE SEQUENCE [LARGE SCALE GENOMIC DNA]</scope>
    <source>
        <strain evidence="5">CCUG 62952</strain>
    </source>
</reference>
<dbReference type="PROSITE" id="PS51462">
    <property type="entry name" value="NUDIX"/>
    <property type="match status" value="1"/>
</dbReference>
<dbReference type="PROSITE" id="PS00893">
    <property type="entry name" value="NUDIX_BOX"/>
    <property type="match status" value="1"/>
</dbReference>
<keyword evidence="5" id="KW-1185">Reference proteome</keyword>
<dbReference type="PANTHER" id="PTHR43736:SF1">
    <property type="entry name" value="DIHYDRONEOPTERIN TRIPHOSPHATE DIPHOSPHATASE"/>
    <property type="match status" value="1"/>
</dbReference>
<protein>
    <submittedName>
        <fullName evidence="4">NUDIX hydrolase</fullName>
        <ecNumber evidence="4">3.6.-.-</ecNumber>
    </submittedName>
</protein>
<sequence length="197" mass="22824">MYKVFVNEKPIVLTNTITKETDFKLFLLESADIYEVIRQLQKNKIAEARLYHPNKHLLLDLFKEKLPVVIAGGGLVKNSKGEVLFIRRNDKWDLPKGKIEKGESVEEAAVREVEEETGVENVAIDHQLMDTYHLFRRNGIYKLKLTHWYAMNTDYIGPTTPQLDEDITEVAWKNDVQTKEALTDSYENIKLLFENGV</sequence>
<evidence type="ECO:0000259" key="3">
    <source>
        <dbReference type="PROSITE" id="PS51462"/>
    </source>
</evidence>
<evidence type="ECO:0000313" key="4">
    <source>
        <dbReference type="EMBL" id="MFD0862609.1"/>
    </source>
</evidence>
<dbReference type="CDD" id="cd03673">
    <property type="entry name" value="NUDIX_Ap6A_hydrolase"/>
    <property type="match status" value="1"/>
</dbReference>
<dbReference type="InterPro" id="IPR020476">
    <property type="entry name" value="Nudix_hydrolase"/>
</dbReference>
<dbReference type="SUPFAM" id="SSF55811">
    <property type="entry name" value="Nudix"/>
    <property type="match status" value="1"/>
</dbReference>
<dbReference type="InterPro" id="IPR015797">
    <property type="entry name" value="NUDIX_hydrolase-like_dom_sf"/>
</dbReference>
<dbReference type="EC" id="3.6.-.-" evidence="4"/>
<dbReference type="PANTHER" id="PTHR43736">
    <property type="entry name" value="ADP-RIBOSE PYROPHOSPHATASE"/>
    <property type="match status" value="1"/>
</dbReference>
<organism evidence="4 5">
    <name type="scientific">Sungkyunkwania multivorans</name>
    <dbReference type="NCBI Taxonomy" id="1173618"/>
    <lineage>
        <taxon>Bacteria</taxon>
        <taxon>Pseudomonadati</taxon>
        <taxon>Bacteroidota</taxon>
        <taxon>Flavobacteriia</taxon>
        <taxon>Flavobacteriales</taxon>
        <taxon>Flavobacteriaceae</taxon>
        <taxon>Sungkyunkwania</taxon>
    </lineage>
</organism>
<comment type="similarity">
    <text evidence="2">Belongs to the Nudix hydrolase family.</text>
</comment>
<accession>A0ABW3D0G8</accession>
<dbReference type="InterPro" id="IPR000086">
    <property type="entry name" value="NUDIX_hydrolase_dom"/>
</dbReference>
<dbReference type="PRINTS" id="PR00502">
    <property type="entry name" value="NUDIXFAMILY"/>
</dbReference>